<feature type="compositionally biased region" description="Polar residues" evidence="1">
    <location>
        <begin position="173"/>
        <end position="193"/>
    </location>
</feature>
<comment type="caution">
    <text evidence="2">The sequence shown here is derived from an EMBL/GenBank/DDBJ whole genome shotgun (WGS) entry which is preliminary data.</text>
</comment>
<protein>
    <submittedName>
        <fullName evidence="2">Uncharacterized protein</fullName>
    </submittedName>
</protein>
<reference evidence="2 3" key="1">
    <citation type="journal article" date="2018" name="Evol. Lett.">
        <title>Horizontal gene cluster transfer increased hallucinogenic mushroom diversity.</title>
        <authorList>
            <person name="Reynolds H.T."/>
            <person name="Vijayakumar V."/>
            <person name="Gluck-Thaler E."/>
            <person name="Korotkin H.B."/>
            <person name="Matheny P.B."/>
            <person name="Slot J.C."/>
        </authorList>
    </citation>
    <scope>NUCLEOTIDE SEQUENCE [LARGE SCALE GENOMIC DNA]</scope>
    <source>
        <strain evidence="2 3">SRW20</strain>
    </source>
</reference>
<gene>
    <name evidence="2" type="ORF">CVT26_004821</name>
</gene>
<dbReference type="STRING" id="231916.A0A409XZK9"/>
<dbReference type="OrthoDB" id="3004311at2759"/>
<proteinExistence type="predicted"/>
<sequence length="484" mass="52690">MADFLQDFNAANIHSGNGGSGGRGGDVGAHNVIGNSNTVNNVNISFTGPQIIVNSKGVSLDVGSDESKDYTRKYVSLGRGDKKEPSLMTSEDPFPWKVSQSEEGFKLGTPDSDLAISIGSTATVAPPADPNTQLYILEDTEANHDAIKNGTFIKKRGAQQDEQEPADQLEGSGATNSPANDQGQGTPATNLSPVAKGSQINVTVNDLSGSGQAVEMLRDIRNFFTSDGVKNLVICLGHHRLCLDDAKTPSPAKSPAIPETSNDEAAPSYSPPSYTASECTGFPMGYFRIRAAGSNHFNHYWSPLSFETHEDGNGFSLATLDPRGDKESQVFFINSRGNLCCGSNGAEIDVFGNTVILCHSRPRTQPWPNPWSHPLPTFTYSPKTKLITVQFHVDPVVTDQWPRHEREWKGKEFVLAGRSAAYTKVPTFDSVARWAPPAMKIGERWTSRAGRSVPHYYSLAVEDKPLNFSAQDLNRMRWEIEQVE</sequence>
<dbReference type="AlphaFoldDB" id="A0A409XZK9"/>
<feature type="region of interest" description="Disordered" evidence="1">
    <location>
        <begin position="157"/>
        <end position="193"/>
    </location>
</feature>
<accession>A0A409XZK9</accession>
<evidence type="ECO:0000256" key="1">
    <source>
        <dbReference type="SAM" id="MobiDB-lite"/>
    </source>
</evidence>
<dbReference type="EMBL" id="NHYE01001391">
    <property type="protein sequence ID" value="PPQ96186.1"/>
    <property type="molecule type" value="Genomic_DNA"/>
</dbReference>
<organism evidence="2 3">
    <name type="scientific">Gymnopilus dilepis</name>
    <dbReference type="NCBI Taxonomy" id="231916"/>
    <lineage>
        <taxon>Eukaryota</taxon>
        <taxon>Fungi</taxon>
        <taxon>Dikarya</taxon>
        <taxon>Basidiomycota</taxon>
        <taxon>Agaricomycotina</taxon>
        <taxon>Agaricomycetes</taxon>
        <taxon>Agaricomycetidae</taxon>
        <taxon>Agaricales</taxon>
        <taxon>Agaricineae</taxon>
        <taxon>Hymenogastraceae</taxon>
        <taxon>Gymnopilus</taxon>
    </lineage>
</organism>
<name>A0A409XZK9_9AGAR</name>
<evidence type="ECO:0000313" key="3">
    <source>
        <dbReference type="Proteomes" id="UP000284706"/>
    </source>
</evidence>
<dbReference type="InParanoid" id="A0A409XZK9"/>
<feature type="region of interest" description="Disordered" evidence="1">
    <location>
        <begin position="246"/>
        <end position="272"/>
    </location>
</feature>
<dbReference type="Proteomes" id="UP000284706">
    <property type="component" value="Unassembled WGS sequence"/>
</dbReference>
<evidence type="ECO:0000313" key="2">
    <source>
        <dbReference type="EMBL" id="PPQ96186.1"/>
    </source>
</evidence>
<keyword evidence="3" id="KW-1185">Reference proteome</keyword>